<keyword evidence="3" id="KW-0548">Nucleotidyltransferase</keyword>
<comment type="function">
    <text evidence="3">DNA-dependent RNA polymerase (RNAP) catalyzes the transcription of DNA into RNA using the four ribonucleoside triphosphates as substrates.</text>
</comment>
<dbReference type="EC" id="2.7.7.6" evidence="3"/>
<comment type="subunit">
    <text evidence="3">Part of the RNA polymerase complex.</text>
</comment>
<dbReference type="GO" id="GO:0006360">
    <property type="term" value="P:transcription by RNA polymerase I"/>
    <property type="evidence" value="ECO:0007669"/>
    <property type="project" value="TreeGrafter"/>
</dbReference>
<dbReference type="NCBIfam" id="NF002208">
    <property type="entry name" value="PRK01099.1-3"/>
    <property type="match status" value="1"/>
</dbReference>
<organism evidence="5">
    <name type="scientific">uncultured marine thaumarchaeote AD1000_19_G10</name>
    <dbReference type="NCBI Taxonomy" id="1455898"/>
    <lineage>
        <taxon>Archaea</taxon>
        <taxon>Nitrososphaerota</taxon>
        <taxon>environmental samples</taxon>
    </lineage>
</organism>
<dbReference type="EMBL" id="KF900357">
    <property type="protein sequence ID" value="AIE92080.1"/>
    <property type="molecule type" value="Genomic_DNA"/>
</dbReference>
<dbReference type="HAMAP" id="MF_00192">
    <property type="entry name" value="RNApol_arch_Rpo6"/>
    <property type="match status" value="1"/>
</dbReference>
<evidence type="ECO:0000256" key="2">
    <source>
        <dbReference type="ARBA" id="ARBA00023163"/>
    </source>
</evidence>
<dbReference type="GO" id="GO:0005737">
    <property type="term" value="C:cytoplasm"/>
    <property type="evidence" value="ECO:0007669"/>
    <property type="project" value="UniProtKB-SubCell"/>
</dbReference>
<dbReference type="GO" id="GO:0042797">
    <property type="term" value="P:tRNA transcription by RNA polymerase III"/>
    <property type="evidence" value="ECO:0007669"/>
    <property type="project" value="TreeGrafter"/>
</dbReference>
<dbReference type="InterPro" id="IPR006111">
    <property type="entry name" value="Rpo6/Rpb6"/>
</dbReference>
<dbReference type="Gene3D" id="3.90.940.10">
    <property type="match status" value="1"/>
</dbReference>
<dbReference type="SMART" id="SM01409">
    <property type="entry name" value="RNA_pol_Rpb6"/>
    <property type="match status" value="1"/>
</dbReference>
<dbReference type="InterPro" id="IPR036161">
    <property type="entry name" value="RPB6/omega-like_sf"/>
</dbReference>
<dbReference type="Pfam" id="PF01192">
    <property type="entry name" value="RNA_pol_Rpb6"/>
    <property type="match status" value="1"/>
</dbReference>
<dbReference type="SUPFAM" id="SSF63562">
    <property type="entry name" value="RPB6/omega subunit-like"/>
    <property type="match status" value="1"/>
</dbReference>
<feature type="compositionally biased region" description="Basic and acidic residues" evidence="4">
    <location>
        <begin position="1"/>
        <end position="10"/>
    </location>
</feature>
<dbReference type="GO" id="GO:0003677">
    <property type="term" value="F:DNA binding"/>
    <property type="evidence" value="ECO:0007669"/>
    <property type="project" value="UniProtKB-UniRule"/>
</dbReference>
<keyword evidence="2 3" id="KW-0804">Transcription</keyword>
<evidence type="ECO:0000313" key="5">
    <source>
        <dbReference type="EMBL" id="AIE92080.1"/>
    </source>
</evidence>
<gene>
    <name evidence="5" type="primary">POLR2F</name>
    <name evidence="5" type="synonym">RPB6</name>
    <name evidence="3" type="synonym">rpo6</name>
    <name evidence="3" type="synonym">rpoK</name>
</gene>
<dbReference type="NCBIfam" id="NF002207">
    <property type="entry name" value="PRK01099.1-2"/>
    <property type="match status" value="1"/>
</dbReference>
<dbReference type="GO" id="GO:0006366">
    <property type="term" value="P:transcription by RNA polymerase II"/>
    <property type="evidence" value="ECO:0007669"/>
    <property type="project" value="TreeGrafter"/>
</dbReference>
<feature type="region of interest" description="Disordered" evidence="4">
    <location>
        <begin position="1"/>
        <end position="32"/>
    </location>
</feature>
<comment type="catalytic activity">
    <reaction evidence="3">
        <text>RNA(n) + a ribonucleoside 5'-triphosphate = RNA(n+1) + diphosphate</text>
        <dbReference type="Rhea" id="RHEA:21248"/>
        <dbReference type="Rhea" id="RHEA-COMP:14527"/>
        <dbReference type="Rhea" id="RHEA-COMP:17342"/>
        <dbReference type="ChEBI" id="CHEBI:33019"/>
        <dbReference type="ChEBI" id="CHEBI:61557"/>
        <dbReference type="ChEBI" id="CHEBI:140395"/>
        <dbReference type="EC" id="2.7.7.6"/>
    </reaction>
</comment>
<keyword evidence="3" id="KW-0808">Transferase</keyword>
<keyword evidence="1 3" id="KW-0240">DNA-directed RNA polymerase</keyword>
<sequence>MSESTKKADETYADTDSQDKSNSPDKLNPEILDSSVDDAIALYRKVREGKNKELTEKEIADIDKECEIIRNRQVITKDSQHKPTEITNKDGLVVTGPPTLTRFEKARIMGARALQLSLGAPIFIEIPKNATTSLEIAMEELKQRVIPIVIKRTLPNGDYQNIPIDQFA</sequence>
<dbReference type="PANTHER" id="PTHR47227">
    <property type="entry name" value="DNA-DIRECTED RNA POLYMERASE SUBUNIT K"/>
    <property type="match status" value="1"/>
</dbReference>
<protein>
    <recommendedName>
        <fullName evidence="3">DNA-directed RNA polymerase subunit Rpo6</fullName>
        <ecNumber evidence="3">2.7.7.6</ecNumber>
    </recommendedName>
    <alternativeName>
        <fullName evidence="3">DNA-directed RNA polymerase subunit K</fullName>
    </alternativeName>
</protein>
<keyword evidence="3" id="KW-0963">Cytoplasm</keyword>
<dbReference type="AlphaFoldDB" id="A0A075FKM6"/>
<dbReference type="PROSITE" id="PS01111">
    <property type="entry name" value="RNA_POL_K_14KD"/>
    <property type="match status" value="1"/>
</dbReference>
<evidence type="ECO:0000256" key="4">
    <source>
        <dbReference type="SAM" id="MobiDB-lite"/>
    </source>
</evidence>
<proteinExistence type="inferred from homology"/>
<name>A0A075FKM6_9ARCH</name>
<comment type="subcellular location">
    <subcellularLocation>
        <location evidence="3">Cytoplasm</location>
    </subcellularLocation>
</comment>
<dbReference type="InterPro" id="IPR006110">
    <property type="entry name" value="Pol_omega/Rpo6/RPB6"/>
</dbReference>
<dbReference type="GO" id="GO:0000428">
    <property type="term" value="C:DNA-directed RNA polymerase complex"/>
    <property type="evidence" value="ECO:0007669"/>
    <property type="project" value="UniProtKB-KW"/>
</dbReference>
<reference evidence="5" key="1">
    <citation type="journal article" date="2014" name="Genome Biol. Evol.">
        <title>Pangenome evidence for extensive interdomain horizontal transfer affecting lineage core and shell genes in uncultured planktonic thaumarchaeota and euryarchaeota.</title>
        <authorList>
            <person name="Deschamps P."/>
            <person name="Zivanovic Y."/>
            <person name="Moreira D."/>
            <person name="Rodriguez-Valera F."/>
            <person name="Lopez-Garcia P."/>
        </authorList>
    </citation>
    <scope>NUCLEOTIDE SEQUENCE</scope>
</reference>
<dbReference type="InterPro" id="IPR020708">
    <property type="entry name" value="DNA-dir_RNA_polK_14-18kDa_CS"/>
</dbReference>
<evidence type="ECO:0000256" key="3">
    <source>
        <dbReference type="HAMAP-Rule" id="MF_00192"/>
    </source>
</evidence>
<dbReference type="GO" id="GO:0003899">
    <property type="term" value="F:DNA-directed RNA polymerase activity"/>
    <property type="evidence" value="ECO:0007669"/>
    <property type="project" value="UniProtKB-UniRule"/>
</dbReference>
<accession>A0A075FKM6</accession>
<comment type="similarity">
    <text evidence="3">Belongs to the archaeal Rpo6/eukaryotic RPB6 RNA polymerase subunit family.</text>
</comment>
<evidence type="ECO:0000256" key="1">
    <source>
        <dbReference type="ARBA" id="ARBA00022478"/>
    </source>
</evidence>
<dbReference type="PANTHER" id="PTHR47227:SF5">
    <property type="entry name" value="DNA-DIRECTED RNA POLYMERASES I, II, AND III SUBUNIT RPABC2"/>
    <property type="match status" value="1"/>
</dbReference>